<reference evidence="3" key="1">
    <citation type="submission" date="2015-11" db="EMBL/GenBank/DDBJ databases">
        <authorList>
            <consortium name="Cross-ministerial Strategic Innovation Promotion Program (SIP) consortium"/>
            <person name="Tomihama T."/>
            <person name="Ikenaga M."/>
            <person name="Sakai M."/>
            <person name="Okubo T."/>
            <person name="Ikeda S."/>
        </authorList>
    </citation>
    <scope>NUCLEOTIDE SEQUENCE [LARGE SCALE GENOMIC DNA]</scope>
    <source>
        <strain evidence="3">S58</strain>
    </source>
</reference>
<evidence type="ECO:0000313" key="2">
    <source>
        <dbReference type="EMBL" id="GAQ65053.1"/>
    </source>
</evidence>
<feature type="region of interest" description="Disordered" evidence="1">
    <location>
        <begin position="63"/>
        <end position="94"/>
    </location>
</feature>
<dbReference type="EMBL" id="BCMM01000027">
    <property type="protein sequence ID" value="GAQ65053.1"/>
    <property type="molecule type" value="Genomic_DNA"/>
</dbReference>
<name>A0A100JSU7_STRSC</name>
<protein>
    <submittedName>
        <fullName evidence="2">Uncharacterized protein</fullName>
    </submittedName>
</protein>
<evidence type="ECO:0000313" key="3">
    <source>
        <dbReference type="Proteomes" id="UP000067448"/>
    </source>
</evidence>
<sequence>MPSRLHIAAQRDERGMRVRVPEQSGAFGERLEVPVLVPRLGDTVGMQQQLLVLCEPHLAGPRPGVTVRAQTQGQRRRRRFGEFGGAGRSRKATT</sequence>
<evidence type="ECO:0000256" key="1">
    <source>
        <dbReference type="SAM" id="MobiDB-lite"/>
    </source>
</evidence>
<reference evidence="2 3" key="2">
    <citation type="journal article" date="2016" name="Genome Announc.">
        <title>Draft Genome Sequences of Streptomyces scabiei S58, Streptomyces turgidiscabies T45, and Streptomyces acidiscabies a10, the Pathogens of Potato Common Scab, Isolated in Japan.</title>
        <authorList>
            <person name="Tomihama T."/>
            <person name="Nishi Y."/>
            <person name="Sakai M."/>
            <person name="Ikenaga M."/>
            <person name="Okubo T."/>
            <person name="Ikeda S."/>
        </authorList>
    </citation>
    <scope>NUCLEOTIDE SEQUENCE [LARGE SCALE GENOMIC DNA]</scope>
    <source>
        <strain evidence="2 3">S58</strain>
    </source>
</reference>
<accession>A0A100JSU7</accession>
<reference evidence="3" key="3">
    <citation type="submission" date="2016-02" db="EMBL/GenBank/DDBJ databases">
        <title>Draft genome of pathogenic Streptomyces sp. in Japan.</title>
        <authorList>
            <person name="Tomihama T."/>
            <person name="Ikenaga M."/>
            <person name="Sakai M."/>
            <person name="Okubo T."/>
            <person name="Ikeda S."/>
        </authorList>
    </citation>
    <scope>NUCLEOTIDE SEQUENCE [LARGE SCALE GENOMIC DNA]</scope>
    <source>
        <strain evidence="3">S58</strain>
    </source>
</reference>
<dbReference type="AlphaFoldDB" id="A0A100JSU7"/>
<organism evidence="2 3">
    <name type="scientific">Streptomyces scabiei</name>
    <dbReference type="NCBI Taxonomy" id="1930"/>
    <lineage>
        <taxon>Bacteria</taxon>
        <taxon>Bacillati</taxon>
        <taxon>Actinomycetota</taxon>
        <taxon>Actinomycetes</taxon>
        <taxon>Kitasatosporales</taxon>
        <taxon>Streptomycetaceae</taxon>
        <taxon>Streptomyces</taxon>
    </lineage>
</organism>
<gene>
    <name evidence="2" type="ORF">SsS58_05460</name>
</gene>
<dbReference type="Proteomes" id="UP000067448">
    <property type="component" value="Unassembled WGS sequence"/>
</dbReference>
<comment type="caution">
    <text evidence="2">The sequence shown here is derived from an EMBL/GenBank/DDBJ whole genome shotgun (WGS) entry which is preliminary data.</text>
</comment>
<proteinExistence type="predicted"/>